<reference evidence="2 4" key="1">
    <citation type="submission" date="2020-07" db="EMBL/GenBank/DDBJ databases">
        <title>Comparative genomics of pyrophilous fungi reveals a link between fire events and developmental genes.</title>
        <authorList>
            <consortium name="DOE Joint Genome Institute"/>
            <person name="Steindorff A.S."/>
            <person name="Carver A."/>
            <person name="Calhoun S."/>
            <person name="Stillman K."/>
            <person name="Liu H."/>
            <person name="Lipzen A."/>
            <person name="Pangilinan J."/>
            <person name="Labutti K."/>
            <person name="Bruns T.D."/>
            <person name="Grigoriev I.V."/>
        </authorList>
    </citation>
    <scope>NUCLEOTIDE SEQUENCE [LARGE SCALE GENOMIC DNA]</scope>
    <source>
        <strain evidence="2 4">CBS 144469</strain>
    </source>
</reference>
<dbReference type="EMBL" id="JACGCI010000013">
    <property type="protein sequence ID" value="KAF6760343.1"/>
    <property type="molecule type" value="Genomic_DNA"/>
</dbReference>
<keyword evidence="4" id="KW-1185">Reference proteome</keyword>
<feature type="transmembrane region" description="Helical" evidence="1">
    <location>
        <begin position="7"/>
        <end position="25"/>
    </location>
</feature>
<organism evidence="2 4">
    <name type="scientific">Ephemerocybe angulata</name>
    <dbReference type="NCBI Taxonomy" id="980116"/>
    <lineage>
        <taxon>Eukaryota</taxon>
        <taxon>Fungi</taxon>
        <taxon>Dikarya</taxon>
        <taxon>Basidiomycota</taxon>
        <taxon>Agaricomycotina</taxon>
        <taxon>Agaricomycetes</taxon>
        <taxon>Agaricomycetidae</taxon>
        <taxon>Agaricales</taxon>
        <taxon>Agaricineae</taxon>
        <taxon>Psathyrellaceae</taxon>
        <taxon>Ephemerocybe</taxon>
    </lineage>
</organism>
<feature type="transmembrane region" description="Helical" evidence="1">
    <location>
        <begin position="135"/>
        <end position="154"/>
    </location>
</feature>
<dbReference type="EMBL" id="JACGCI010000010">
    <property type="protein sequence ID" value="KAF6761289.1"/>
    <property type="molecule type" value="Genomic_DNA"/>
</dbReference>
<accession>A0A8H6IA47</accession>
<evidence type="ECO:0000313" key="4">
    <source>
        <dbReference type="Proteomes" id="UP000521943"/>
    </source>
</evidence>
<sequence>MRKTPYVVAFFTVVLTLLFNIIAVLRTDWLVSKSHSEVLHTTVTTEYGLSRVCETIVTRLPTPDKEGKISYEDYNCRHFPSQAKDGCDKENSSFCATWTGAGYVDYLSLGFSAVAPVAFLFGMSTHARRRRVWRALAGLMMLQCATGIIAFALITDSFHRNRYPGFNHVKPGNAYILSTSSWVLSLLVTIGIAVTGLAAEKGHAWAAGRRAYWPIDG</sequence>
<keyword evidence="1" id="KW-1133">Transmembrane helix</keyword>
<dbReference type="AlphaFoldDB" id="A0A8H6IA47"/>
<dbReference type="Gene3D" id="1.20.140.150">
    <property type="match status" value="1"/>
</dbReference>
<evidence type="ECO:0000256" key="1">
    <source>
        <dbReference type="SAM" id="Phobius"/>
    </source>
</evidence>
<evidence type="ECO:0000313" key="2">
    <source>
        <dbReference type="EMBL" id="KAF6760343.1"/>
    </source>
</evidence>
<feature type="transmembrane region" description="Helical" evidence="1">
    <location>
        <begin position="106"/>
        <end position="123"/>
    </location>
</feature>
<keyword evidence="1" id="KW-0812">Transmembrane</keyword>
<dbReference type="Proteomes" id="UP000521943">
    <property type="component" value="Unassembled WGS sequence"/>
</dbReference>
<evidence type="ECO:0000313" key="3">
    <source>
        <dbReference type="EMBL" id="KAF6761289.1"/>
    </source>
</evidence>
<gene>
    <name evidence="2" type="ORF">DFP72DRAFT_1166571</name>
    <name evidence="3" type="ORF">DFP72DRAFT_880625</name>
</gene>
<name>A0A8H6IA47_9AGAR</name>
<feature type="transmembrane region" description="Helical" evidence="1">
    <location>
        <begin position="174"/>
        <end position="199"/>
    </location>
</feature>
<dbReference type="OrthoDB" id="61370at2759"/>
<keyword evidence="1" id="KW-0472">Membrane</keyword>
<protein>
    <submittedName>
        <fullName evidence="2">Uncharacterized protein</fullName>
    </submittedName>
</protein>
<proteinExistence type="predicted"/>
<comment type="caution">
    <text evidence="2">The sequence shown here is derived from an EMBL/GenBank/DDBJ whole genome shotgun (WGS) entry which is preliminary data.</text>
</comment>